<keyword evidence="1" id="KW-0812">Transmembrane</keyword>
<dbReference type="AlphaFoldDB" id="A0A4R1PUV7"/>
<gene>
    <name evidence="2" type="ORF">EV210_11450</name>
</gene>
<sequence length="29" mass="3390">MDQYIGDMGVIFAAILVTLYVLWDRLFPE</sequence>
<evidence type="ECO:0000313" key="2">
    <source>
        <dbReference type="EMBL" id="TCL35033.1"/>
    </source>
</evidence>
<name>A0A4R1PUV7_9FIRM</name>
<proteinExistence type="predicted"/>
<reference evidence="2 3" key="1">
    <citation type="submission" date="2019-03" db="EMBL/GenBank/DDBJ databases">
        <title>Genomic Encyclopedia of Type Strains, Phase IV (KMG-IV): sequencing the most valuable type-strain genomes for metagenomic binning, comparative biology and taxonomic classification.</title>
        <authorList>
            <person name="Goeker M."/>
        </authorList>
    </citation>
    <scope>NUCLEOTIDE SEQUENCE [LARGE SCALE GENOMIC DNA]</scope>
    <source>
        <strain evidence="2 3">DSM 15969</strain>
    </source>
</reference>
<organism evidence="2 3">
    <name type="scientific">Anaerospora hongkongensis</name>
    <dbReference type="NCBI Taxonomy" id="244830"/>
    <lineage>
        <taxon>Bacteria</taxon>
        <taxon>Bacillati</taxon>
        <taxon>Bacillota</taxon>
        <taxon>Negativicutes</taxon>
        <taxon>Selenomonadales</taxon>
        <taxon>Sporomusaceae</taxon>
        <taxon>Anaerospora</taxon>
    </lineage>
</organism>
<dbReference type="EMBL" id="SLUI01000014">
    <property type="protein sequence ID" value="TCL35033.1"/>
    <property type="molecule type" value="Genomic_DNA"/>
</dbReference>
<keyword evidence="3" id="KW-1185">Reference proteome</keyword>
<dbReference type="Proteomes" id="UP000295063">
    <property type="component" value="Unassembled WGS sequence"/>
</dbReference>
<evidence type="ECO:0000313" key="3">
    <source>
        <dbReference type="Proteomes" id="UP000295063"/>
    </source>
</evidence>
<keyword evidence="1" id="KW-1133">Transmembrane helix</keyword>
<evidence type="ECO:0000256" key="1">
    <source>
        <dbReference type="SAM" id="Phobius"/>
    </source>
</evidence>
<protein>
    <submittedName>
        <fullName evidence="2">Uncharacterized protein</fullName>
    </submittedName>
</protein>
<comment type="caution">
    <text evidence="2">The sequence shown here is derived from an EMBL/GenBank/DDBJ whole genome shotgun (WGS) entry which is preliminary data.</text>
</comment>
<accession>A0A4R1PUV7</accession>
<keyword evidence="1" id="KW-0472">Membrane</keyword>
<feature type="transmembrane region" description="Helical" evidence="1">
    <location>
        <begin position="6"/>
        <end position="23"/>
    </location>
</feature>